<keyword evidence="7 11" id="KW-0418">Kinase</keyword>
<dbReference type="GO" id="GO:0004417">
    <property type="term" value="F:hydroxyethylthiazole kinase activity"/>
    <property type="evidence" value="ECO:0007669"/>
    <property type="project" value="UniProtKB-UniRule"/>
</dbReference>
<evidence type="ECO:0000256" key="11">
    <source>
        <dbReference type="HAMAP-Rule" id="MF_00228"/>
    </source>
</evidence>
<comment type="pathway">
    <text evidence="3 11">Cofactor biosynthesis; thiamine diphosphate biosynthesis; 4-methyl-5-(2-phosphoethyl)-thiazole from 5-(2-hydroxyethyl)-4-methylthiazole: step 1/1.</text>
</comment>
<dbReference type="AlphaFoldDB" id="A0A135L3U1"/>
<dbReference type="EMBL" id="LSKU01000001">
    <property type="protein sequence ID" value="KXG43672.1"/>
    <property type="molecule type" value="Genomic_DNA"/>
</dbReference>
<keyword evidence="13" id="KW-1185">Reference proteome</keyword>
<dbReference type="InterPro" id="IPR000417">
    <property type="entry name" value="Hyethyz_kinase"/>
</dbReference>
<organism evidence="12 13">
    <name type="scientific">Tepidibacillus decaturensis</name>
    <dbReference type="NCBI Taxonomy" id="1413211"/>
    <lineage>
        <taxon>Bacteria</taxon>
        <taxon>Bacillati</taxon>
        <taxon>Bacillota</taxon>
        <taxon>Bacilli</taxon>
        <taxon>Bacillales</taxon>
        <taxon>Bacillaceae</taxon>
        <taxon>Tepidibacillus</taxon>
    </lineage>
</organism>
<evidence type="ECO:0000256" key="7">
    <source>
        <dbReference type="ARBA" id="ARBA00022777"/>
    </source>
</evidence>
<dbReference type="EC" id="2.7.1.50" evidence="11"/>
<dbReference type="GO" id="GO:0009228">
    <property type="term" value="P:thiamine biosynthetic process"/>
    <property type="evidence" value="ECO:0007669"/>
    <property type="project" value="UniProtKB-KW"/>
</dbReference>
<keyword evidence="10 11" id="KW-0784">Thiamine biosynthesis</keyword>
<dbReference type="UniPathway" id="UPA00060">
    <property type="reaction ID" value="UER00139"/>
</dbReference>
<evidence type="ECO:0000256" key="3">
    <source>
        <dbReference type="ARBA" id="ARBA00004868"/>
    </source>
</evidence>
<dbReference type="PRINTS" id="PR01099">
    <property type="entry name" value="HYETHTZKNASE"/>
</dbReference>
<evidence type="ECO:0000256" key="8">
    <source>
        <dbReference type="ARBA" id="ARBA00022840"/>
    </source>
</evidence>
<dbReference type="GO" id="GO:0005524">
    <property type="term" value="F:ATP binding"/>
    <property type="evidence" value="ECO:0007669"/>
    <property type="project" value="UniProtKB-UniRule"/>
</dbReference>
<dbReference type="NCBIfam" id="NF006830">
    <property type="entry name" value="PRK09355.1"/>
    <property type="match status" value="1"/>
</dbReference>
<dbReference type="Pfam" id="PF02110">
    <property type="entry name" value="HK"/>
    <property type="match status" value="1"/>
</dbReference>
<feature type="binding site" evidence="11">
    <location>
        <position position="167"/>
    </location>
    <ligand>
        <name>ATP</name>
        <dbReference type="ChEBI" id="CHEBI:30616"/>
    </ligand>
</feature>
<evidence type="ECO:0000256" key="9">
    <source>
        <dbReference type="ARBA" id="ARBA00022842"/>
    </source>
</evidence>
<dbReference type="SUPFAM" id="SSF53613">
    <property type="entry name" value="Ribokinase-like"/>
    <property type="match status" value="1"/>
</dbReference>
<dbReference type="HAMAP" id="MF_00228">
    <property type="entry name" value="Thz_kinase"/>
    <property type="match status" value="1"/>
</dbReference>
<dbReference type="Gene3D" id="3.40.1190.20">
    <property type="match status" value="1"/>
</dbReference>
<dbReference type="InterPro" id="IPR029056">
    <property type="entry name" value="Ribokinase-like"/>
</dbReference>
<evidence type="ECO:0000313" key="12">
    <source>
        <dbReference type="EMBL" id="KXG43672.1"/>
    </source>
</evidence>
<keyword evidence="6 11" id="KW-0547">Nucleotide-binding</keyword>
<dbReference type="Proteomes" id="UP000070352">
    <property type="component" value="Unassembled WGS sequence"/>
</dbReference>
<keyword evidence="8 11" id="KW-0067">ATP-binding</keyword>
<comment type="similarity">
    <text evidence="11">Belongs to the Thz kinase family.</text>
</comment>
<dbReference type="GO" id="GO:0000287">
    <property type="term" value="F:magnesium ion binding"/>
    <property type="evidence" value="ECO:0007669"/>
    <property type="project" value="UniProtKB-UniRule"/>
</dbReference>
<evidence type="ECO:0000256" key="10">
    <source>
        <dbReference type="ARBA" id="ARBA00022977"/>
    </source>
</evidence>
<feature type="binding site" evidence="11">
    <location>
        <position position="45"/>
    </location>
    <ligand>
        <name>substrate</name>
    </ligand>
</feature>
<evidence type="ECO:0000256" key="1">
    <source>
        <dbReference type="ARBA" id="ARBA00001771"/>
    </source>
</evidence>
<keyword evidence="5 11" id="KW-0479">Metal-binding</keyword>
<comment type="function">
    <text evidence="11">Catalyzes the phosphorylation of the hydroxyl group of 4-methyl-5-beta-hydroxyethylthiazole (THZ).</text>
</comment>
<keyword evidence="4 11" id="KW-0808">Transferase</keyword>
<evidence type="ECO:0000256" key="2">
    <source>
        <dbReference type="ARBA" id="ARBA00001946"/>
    </source>
</evidence>
<dbReference type="OrthoDB" id="9778146at2"/>
<evidence type="ECO:0000313" key="13">
    <source>
        <dbReference type="Proteomes" id="UP000070352"/>
    </source>
</evidence>
<dbReference type="GO" id="GO:0009229">
    <property type="term" value="P:thiamine diphosphate biosynthetic process"/>
    <property type="evidence" value="ECO:0007669"/>
    <property type="project" value="UniProtKB-UniRule"/>
</dbReference>
<dbReference type="NCBIfam" id="TIGR00694">
    <property type="entry name" value="thiM"/>
    <property type="match status" value="1"/>
</dbReference>
<feature type="binding site" evidence="11">
    <location>
        <position position="121"/>
    </location>
    <ligand>
        <name>ATP</name>
        <dbReference type="ChEBI" id="CHEBI:30616"/>
    </ligand>
</feature>
<evidence type="ECO:0000256" key="4">
    <source>
        <dbReference type="ARBA" id="ARBA00022679"/>
    </source>
</evidence>
<proteinExistence type="inferred from homology"/>
<evidence type="ECO:0000256" key="5">
    <source>
        <dbReference type="ARBA" id="ARBA00022723"/>
    </source>
</evidence>
<comment type="cofactor">
    <cofactor evidence="2 11">
        <name>Mg(2+)</name>
        <dbReference type="ChEBI" id="CHEBI:18420"/>
    </cofactor>
</comment>
<sequence>MELNQVKQVVLKVKEKKPLIHHLTNLVVTNFTANGTIAYGASPIMANAVEEVEEMVRVANGLVINMGTITPEMVTAMEKAGKEANRVGVPIILDPVGVGATTYRTEVVKRMMDTFKPAVIRGNAAEMAQLAGIPWQIKGVDSVGEGGDRFEVAKKVVEKYQTVAVITGEKDIVTDGERTAVIANGHPLLSTVTGTGCLATAIIGATIAVEEDAFIASVAALTYYEIAAEKAAAKTQGPGTFAAYLMDELYQLPISDIDTMAKIEWVKK</sequence>
<comment type="catalytic activity">
    <reaction evidence="1 11">
        <text>5-(2-hydroxyethyl)-4-methylthiazole + ATP = 4-methyl-5-(2-phosphooxyethyl)-thiazole + ADP + H(+)</text>
        <dbReference type="Rhea" id="RHEA:24212"/>
        <dbReference type="ChEBI" id="CHEBI:15378"/>
        <dbReference type="ChEBI" id="CHEBI:17957"/>
        <dbReference type="ChEBI" id="CHEBI:30616"/>
        <dbReference type="ChEBI" id="CHEBI:58296"/>
        <dbReference type="ChEBI" id="CHEBI:456216"/>
        <dbReference type="EC" id="2.7.1.50"/>
    </reaction>
</comment>
<dbReference type="STRING" id="1413211.U473_06325"/>
<reference evidence="12 13" key="1">
    <citation type="submission" date="2016-02" db="EMBL/GenBank/DDBJ databases">
        <title>Draft Genome for Tepidibacillus decaturensis nov. sp. Strain Z9, an Anaerobic, Moderately Thermophilic and Heterotrophic Bacterium from Deep Subsurface of the Illinois Basin, USA.</title>
        <authorList>
            <person name="Dong Y."/>
            <person name="Chang J.Y."/>
            <person name="Sanford R."/>
            <person name="Fouke B.W."/>
        </authorList>
    </citation>
    <scope>NUCLEOTIDE SEQUENCE [LARGE SCALE GENOMIC DNA]</scope>
    <source>
        <strain evidence="12 13">Z9</strain>
    </source>
</reference>
<gene>
    <name evidence="11" type="primary">thiM</name>
    <name evidence="12" type="ORF">U473_06325</name>
</gene>
<keyword evidence="9 11" id="KW-0460">Magnesium</keyword>
<feature type="binding site" evidence="11">
    <location>
        <position position="194"/>
    </location>
    <ligand>
        <name>substrate</name>
    </ligand>
</feature>
<dbReference type="CDD" id="cd01170">
    <property type="entry name" value="THZ_kinase"/>
    <property type="match status" value="1"/>
</dbReference>
<name>A0A135L3U1_9BACI</name>
<evidence type="ECO:0000256" key="6">
    <source>
        <dbReference type="ARBA" id="ARBA00022741"/>
    </source>
</evidence>
<dbReference type="PIRSF" id="PIRSF000513">
    <property type="entry name" value="Thz_kinase"/>
    <property type="match status" value="1"/>
</dbReference>
<comment type="caution">
    <text evidence="12">The sequence shown here is derived from an EMBL/GenBank/DDBJ whole genome shotgun (WGS) entry which is preliminary data.</text>
</comment>
<dbReference type="RefSeq" id="WP_068724460.1">
    <property type="nucleotide sequence ID" value="NZ_LSKU01000001.1"/>
</dbReference>
<protein>
    <recommendedName>
        <fullName evidence="11">Hydroxyethylthiazole kinase</fullName>
        <ecNumber evidence="11">2.7.1.50</ecNumber>
    </recommendedName>
    <alternativeName>
        <fullName evidence="11">4-methyl-5-beta-hydroxyethylthiazole kinase</fullName>
        <shortName evidence="11">TH kinase</shortName>
        <shortName evidence="11">Thz kinase</shortName>
    </alternativeName>
</protein>
<accession>A0A135L3U1</accession>